<dbReference type="AlphaFoldDB" id="A0A8H3X6G1"/>
<reference evidence="4 5" key="1">
    <citation type="journal article" date="2019" name="Environ. Microbiol.">
        <title>At the nexus of three kingdoms: the genome of the mycorrhizal fungus Gigaspora margarita provides insights into plant, endobacterial and fungal interactions.</title>
        <authorList>
            <person name="Venice F."/>
            <person name="Ghignone S."/>
            <person name="Salvioli di Fossalunga A."/>
            <person name="Amselem J."/>
            <person name="Novero M."/>
            <person name="Xianan X."/>
            <person name="Sedzielewska Toro K."/>
            <person name="Morin E."/>
            <person name="Lipzen A."/>
            <person name="Grigoriev I.V."/>
            <person name="Henrissat B."/>
            <person name="Martin F.M."/>
            <person name="Bonfante P."/>
        </authorList>
    </citation>
    <scope>NUCLEOTIDE SEQUENCE [LARGE SCALE GENOMIC DNA]</scope>
    <source>
        <strain evidence="4 5">BEG34</strain>
    </source>
</reference>
<protein>
    <submittedName>
        <fullName evidence="4">Urease</fullName>
    </submittedName>
</protein>
<sequence length="102" mass="11278">MKPALLFDRHLAYSKRLDISARSAVHFKPGNTQTITLVGIRRKKYISGGNDLACEIEKYYTVYGDEVVADIDIKSDHIASIDKASNPDVINGLTSNMVIVPL</sequence>
<accession>A0A8H3X6G1</accession>
<dbReference type="Pfam" id="PF00699">
    <property type="entry name" value="Urease_beta"/>
    <property type="match status" value="1"/>
</dbReference>
<dbReference type="GO" id="GO:0043419">
    <property type="term" value="P:urea catabolic process"/>
    <property type="evidence" value="ECO:0007669"/>
    <property type="project" value="InterPro"/>
</dbReference>
<dbReference type="Pfam" id="PF00449">
    <property type="entry name" value="Urease_alpha"/>
    <property type="match status" value="1"/>
</dbReference>
<organism evidence="4 5">
    <name type="scientific">Gigaspora margarita</name>
    <dbReference type="NCBI Taxonomy" id="4874"/>
    <lineage>
        <taxon>Eukaryota</taxon>
        <taxon>Fungi</taxon>
        <taxon>Fungi incertae sedis</taxon>
        <taxon>Mucoromycota</taxon>
        <taxon>Glomeromycotina</taxon>
        <taxon>Glomeromycetes</taxon>
        <taxon>Diversisporales</taxon>
        <taxon>Gigasporaceae</taxon>
        <taxon>Gigaspora</taxon>
    </lineage>
</organism>
<dbReference type="SUPFAM" id="SSF51278">
    <property type="entry name" value="Urease, beta-subunit"/>
    <property type="match status" value="1"/>
</dbReference>
<dbReference type="InterPro" id="IPR011059">
    <property type="entry name" value="Metal-dep_hydrolase_composite"/>
</dbReference>
<evidence type="ECO:0000313" key="5">
    <source>
        <dbReference type="Proteomes" id="UP000439903"/>
    </source>
</evidence>
<evidence type="ECO:0000256" key="2">
    <source>
        <dbReference type="ARBA" id="ARBA00022801"/>
    </source>
</evidence>
<dbReference type="InterPro" id="IPR011612">
    <property type="entry name" value="Urease_alpha_N_dom"/>
</dbReference>
<keyword evidence="1" id="KW-0479">Metal-binding</keyword>
<dbReference type="Gene3D" id="2.10.150.10">
    <property type="entry name" value="Urease, beta subunit"/>
    <property type="match status" value="1"/>
</dbReference>
<evidence type="ECO:0000256" key="1">
    <source>
        <dbReference type="ARBA" id="ARBA00022723"/>
    </source>
</evidence>
<dbReference type="Proteomes" id="UP000439903">
    <property type="component" value="Unassembled WGS sequence"/>
</dbReference>
<dbReference type="PANTHER" id="PTHR43440">
    <property type="entry name" value="UREASE"/>
    <property type="match status" value="1"/>
</dbReference>
<dbReference type="GO" id="GO:0016810">
    <property type="term" value="F:hydrolase activity, acting on carbon-nitrogen (but not peptide) bonds"/>
    <property type="evidence" value="ECO:0007669"/>
    <property type="project" value="InterPro"/>
</dbReference>
<proteinExistence type="predicted"/>
<evidence type="ECO:0000259" key="3">
    <source>
        <dbReference type="Pfam" id="PF00449"/>
    </source>
</evidence>
<comment type="caution">
    <text evidence="4">The sequence shown here is derived from an EMBL/GenBank/DDBJ whole genome shotgun (WGS) entry which is preliminary data.</text>
</comment>
<dbReference type="GO" id="GO:0046872">
    <property type="term" value="F:metal ion binding"/>
    <property type="evidence" value="ECO:0007669"/>
    <property type="project" value="UniProtKB-KW"/>
</dbReference>
<dbReference type="SUPFAM" id="SSF51338">
    <property type="entry name" value="Composite domain of metallo-dependent hydrolases"/>
    <property type="match status" value="1"/>
</dbReference>
<keyword evidence="2" id="KW-0378">Hydrolase</keyword>
<gene>
    <name evidence="4" type="ORF">F8M41_006467</name>
</gene>
<feature type="domain" description="Urease alpha-subunit N-terminal" evidence="3">
    <location>
        <begin position="68"/>
        <end position="100"/>
    </location>
</feature>
<evidence type="ECO:0000313" key="4">
    <source>
        <dbReference type="EMBL" id="KAF0424718.1"/>
    </source>
</evidence>
<dbReference type="OrthoDB" id="1708534at2759"/>
<dbReference type="InterPro" id="IPR050112">
    <property type="entry name" value="Urease_alpha_subunit"/>
</dbReference>
<dbReference type="InterPro" id="IPR036461">
    <property type="entry name" value="Urease_betasu_sf"/>
</dbReference>
<dbReference type="InterPro" id="IPR002019">
    <property type="entry name" value="Urease_beta-like"/>
</dbReference>
<dbReference type="EMBL" id="WTPW01001634">
    <property type="protein sequence ID" value="KAF0424718.1"/>
    <property type="molecule type" value="Genomic_DNA"/>
</dbReference>
<name>A0A8H3X6G1_GIGMA</name>
<dbReference type="GO" id="GO:0035550">
    <property type="term" value="C:urease complex"/>
    <property type="evidence" value="ECO:0007669"/>
    <property type="project" value="InterPro"/>
</dbReference>
<dbReference type="PANTHER" id="PTHR43440:SF1">
    <property type="entry name" value="UREASE"/>
    <property type="match status" value="1"/>
</dbReference>
<keyword evidence="5" id="KW-1185">Reference proteome</keyword>